<dbReference type="RefSeq" id="WP_184089217.1">
    <property type="nucleotide sequence ID" value="NZ_JACIJF010000010.1"/>
</dbReference>
<feature type="transmembrane region" description="Helical" evidence="1">
    <location>
        <begin position="34"/>
        <end position="51"/>
    </location>
</feature>
<protein>
    <submittedName>
        <fullName evidence="2">Apolipoprotein N-acyltransferase</fullName>
    </submittedName>
</protein>
<keyword evidence="1" id="KW-1133">Transmembrane helix</keyword>
<dbReference type="GO" id="GO:0016746">
    <property type="term" value="F:acyltransferase activity"/>
    <property type="evidence" value="ECO:0007669"/>
    <property type="project" value="UniProtKB-KW"/>
</dbReference>
<dbReference type="AlphaFoldDB" id="A0A840YI91"/>
<keyword evidence="3" id="KW-1185">Reference proteome</keyword>
<dbReference type="Proteomes" id="UP000527143">
    <property type="component" value="Unassembled WGS sequence"/>
</dbReference>
<name>A0A840YI91_9SPHN</name>
<sequence length="153" mass="16491">MNKIDQTNELSVEEGLKIIGRTRQAAAARVRAPWWYHASVGLAVAIMAAAFTQQGSIWVMFVGLALIAALASHHRRRTGVSISSTHRGSLRSTLLGFGGVIIAVASIRFGVWLENSGGHEGAMLWIALLCGVFATGLGFVLEWSFIKDAETVR</sequence>
<reference evidence="2 3" key="1">
    <citation type="submission" date="2020-08" db="EMBL/GenBank/DDBJ databases">
        <title>Genomic Encyclopedia of Type Strains, Phase IV (KMG-IV): sequencing the most valuable type-strain genomes for metagenomic binning, comparative biology and taxonomic classification.</title>
        <authorList>
            <person name="Goeker M."/>
        </authorList>
    </citation>
    <scope>NUCLEOTIDE SEQUENCE [LARGE SCALE GENOMIC DNA]</scope>
    <source>
        <strain evidence="2 3">DSM 26736</strain>
    </source>
</reference>
<keyword evidence="2" id="KW-0012">Acyltransferase</keyword>
<evidence type="ECO:0000313" key="3">
    <source>
        <dbReference type="Proteomes" id="UP000527143"/>
    </source>
</evidence>
<organism evidence="2 3">
    <name type="scientific">Sphingomonas xinjiangensis</name>
    <dbReference type="NCBI Taxonomy" id="643568"/>
    <lineage>
        <taxon>Bacteria</taxon>
        <taxon>Pseudomonadati</taxon>
        <taxon>Pseudomonadota</taxon>
        <taxon>Alphaproteobacteria</taxon>
        <taxon>Sphingomonadales</taxon>
        <taxon>Sphingomonadaceae</taxon>
        <taxon>Sphingomonas</taxon>
    </lineage>
</organism>
<feature type="transmembrane region" description="Helical" evidence="1">
    <location>
        <begin position="125"/>
        <end position="146"/>
    </location>
</feature>
<keyword evidence="1" id="KW-0812">Transmembrane</keyword>
<dbReference type="EMBL" id="JACIJF010000010">
    <property type="protein sequence ID" value="MBB5711779.1"/>
    <property type="molecule type" value="Genomic_DNA"/>
</dbReference>
<gene>
    <name evidence="2" type="ORF">FHT02_003031</name>
</gene>
<comment type="caution">
    <text evidence="2">The sequence shown here is derived from an EMBL/GenBank/DDBJ whole genome shotgun (WGS) entry which is preliminary data.</text>
</comment>
<evidence type="ECO:0000256" key="1">
    <source>
        <dbReference type="SAM" id="Phobius"/>
    </source>
</evidence>
<feature type="transmembrane region" description="Helical" evidence="1">
    <location>
        <begin position="94"/>
        <end position="113"/>
    </location>
</feature>
<keyword evidence="2" id="KW-0449">Lipoprotein</keyword>
<keyword evidence="1" id="KW-0472">Membrane</keyword>
<keyword evidence="2" id="KW-0808">Transferase</keyword>
<proteinExistence type="predicted"/>
<feature type="transmembrane region" description="Helical" evidence="1">
    <location>
        <begin position="57"/>
        <end position="73"/>
    </location>
</feature>
<evidence type="ECO:0000313" key="2">
    <source>
        <dbReference type="EMBL" id="MBB5711779.1"/>
    </source>
</evidence>
<accession>A0A840YI91</accession>